<proteinExistence type="predicted"/>
<organism evidence="2 3">
    <name type="scientific">Paenibacillus methanolicus</name>
    <dbReference type="NCBI Taxonomy" id="582686"/>
    <lineage>
        <taxon>Bacteria</taxon>
        <taxon>Bacillati</taxon>
        <taxon>Bacillota</taxon>
        <taxon>Bacilli</taxon>
        <taxon>Bacillales</taxon>
        <taxon>Paenibacillaceae</taxon>
        <taxon>Paenibacillus</taxon>
    </lineage>
</organism>
<name>A0A5S5BZL8_9BACL</name>
<feature type="region of interest" description="Disordered" evidence="1">
    <location>
        <begin position="24"/>
        <end position="50"/>
    </location>
</feature>
<feature type="compositionally biased region" description="Basic and acidic residues" evidence="1">
    <location>
        <begin position="39"/>
        <end position="50"/>
    </location>
</feature>
<protein>
    <submittedName>
        <fullName evidence="2">Uncharacterized protein DUF4025</fullName>
    </submittedName>
</protein>
<evidence type="ECO:0000313" key="3">
    <source>
        <dbReference type="Proteomes" id="UP000323257"/>
    </source>
</evidence>
<evidence type="ECO:0000256" key="1">
    <source>
        <dbReference type="SAM" id="MobiDB-lite"/>
    </source>
</evidence>
<sequence length="50" mass="5607">MSKKNKNAQQLEGTELTREQFEDAYNAGTSDGIQQLADGEVKIENEGYEK</sequence>
<accession>A0A5S5BZL8</accession>
<keyword evidence="3" id="KW-1185">Reference proteome</keyword>
<gene>
    <name evidence="2" type="ORF">BCM02_108142</name>
</gene>
<evidence type="ECO:0000313" key="2">
    <source>
        <dbReference type="EMBL" id="TYP72487.1"/>
    </source>
</evidence>
<dbReference type="Proteomes" id="UP000323257">
    <property type="component" value="Unassembled WGS sequence"/>
</dbReference>
<dbReference type="OrthoDB" id="2642114at2"/>
<dbReference type="Pfam" id="PF13217">
    <property type="entry name" value="DUF4025"/>
    <property type="match status" value="1"/>
</dbReference>
<dbReference type="EMBL" id="VNHS01000008">
    <property type="protein sequence ID" value="TYP72487.1"/>
    <property type="molecule type" value="Genomic_DNA"/>
</dbReference>
<dbReference type="AlphaFoldDB" id="A0A5S5BZL8"/>
<comment type="caution">
    <text evidence="2">The sequence shown here is derived from an EMBL/GenBank/DDBJ whole genome shotgun (WGS) entry which is preliminary data.</text>
</comment>
<dbReference type="InterPro" id="IPR025100">
    <property type="entry name" value="DUF4025"/>
</dbReference>
<reference evidence="2 3" key="1">
    <citation type="submission" date="2019-07" db="EMBL/GenBank/DDBJ databases">
        <title>Genomic Encyclopedia of Type Strains, Phase III (KMG-III): the genomes of soil and plant-associated and newly described type strains.</title>
        <authorList>
            <person name="Whitman W."/>
        </authorList>
    </citation>
    <scope>NUCLEOTIDE SEQUENCE [LARGE SCALE GENOMIC DNA]</scope>
    <source>
        <strain evidence="2 3">BL24</strain>
    </source>
</reference>